<keyword evidence="2" id="KW-1185">Reference proteome</keyword>
<comment type="caution">
    <text evidence="1">The sequence shown here is derived from an EMBL/GenBank/DDBJ whole genome shotgun (WGS) entry which is preliminary data.</text>
</comment>
<gene>
    <name evidence="1" type="ORF">OWV82_020397</name>
</gene>
<evidence type="ECO:0000313" key="2">
    <source>
        <dbReference type="Proteomes" id="UP001164539"/>
    </source>
</evidence>
<name>A0ACC1X5V0_MELAZ</name>
<proteinExistence type="predicted"/>
<evidence type="ECO:0000313" key="1">
    <source>
        <dbReference type="EMBL" id="KAJ4706786.1"/>
    </source>
</evidence>
<accession>A0ACC1X5V0</accession>
<organism evidence="1 2">
    <name type="scientific">Melia azedarach</name>
    <name type="common">Chinaberry tree</name>
    <dbReference type="NCBI Taxonomy" id="155640"/>
    <lineage>
        <taxon>Eukaryota</taxon>
        <taxon>Viridiplantae</taxon>
        <taxon>Streptophyta</taxon>
        <taxon>Embryophyta</taxon>
        <taxon>Tracheophyta</taxon>
        <taxon>Spermatophyta</taxon>
        <taxon>Magnoliopsida</taxon>
        <taxon>eudicotyledons</taxon>
        <taxon>Gunneridae</taxon>
        <taxon>Pentapetalae</taxon>
        <taxon>rosids</taxon>
        <taxon>malvids</taxon>
        <taxon>Sapindales</taxon>
        <taxon>Meliaceae</taxon>
        <taxon>Melia</taxon>
    </lineage>
</organism>
<dbReference type="Proteomes" id="UP001164539">
    <property type="component" value="Chromosome 11"/>
</dbReference>
<protein>
    <submittedName>
        <fullName evidence="1">S-acyltransferase</fullName>
    </submittedName>
</protein>
<sequence length="456" mass="51763">MARNLHNHNHSNKPRRLYQVWKGSNRFFCGGRLIFGPDVASLFLSTILVASPAIAFCVKVYSKIKKDDDTGRFPVLIVGLILTALDLLFLFLTSARDPGIVPRNTRPPEFDEAFEMNTPSMEWVNGRTPHLKLPRTKDVIVNGHTVKVKYCDTCLLYRPPRASHCSICNNCVQRFDHHCPWVGQCIGIRNYRFFYMFISTSTILCLYVFAFSWVNILEKGHKIWKAMSEDVLSVILVVYCFIAVWFVGGLSVFHFYLMCTNQTTYENFRYRYDKKENPYNQGMLRNIRDVFFSKIPPSMNNFRSFVEEDDHMVVGSLTPNLGEGTVGSKEKIDIEMGSKLEENNYSLPEILRNLDFDNLEDSLKMEERGRPAFDPLSLVEQDEKVSVQICIDGDGAAESEHKPTTGHGMRDSERSSNVDGVGKSVQSSTGGDETNAVEKADEVSDSSQNPEPVLKV</sequence>
<dbReference type="EMBL" id="CM051404">
    <property type="protein sequence ID" value="KAJ4706786.1"/>
    <property type="molecule type" value="Genomic_DNA"/>
</dbReference>
<reference evidence="1 2" key="1">
    <citation type="journal article" date="2023" name="Science">
        <title>Complex scaffold remodeling in plant triterpene biosynthesis.</title>
        <authorList>
            <person name="De La Pena R."/>
            <person name="Hodgson H."/>
            <person name="Liu J.C."/>
            <person name="Stephenson M.J."/>
            <person name="Martin A.C."/>
            <person name="Owen C."/>
            <person name="Harkess A."/>
            <person name="Leebens-Mack J."/>
            <person name="Jimenez L.E."/>
            <person name="Osbourn A."/>
            <person name="Sattely E.S."/>
        </authorList>
    </citation>
    <scope>NUCLEOTIDE SEQUENCE [LARGE SCALE GENOMIC DNA]</scope>
    <source>
        <strain evidence="2">cv. JPN11</strain>
        <tissue evidence="1">Leaf</tissue>
    </source>
</reference>